<feature type="coiled-coil region" evidence="1">
    <location>
        <begin position="197"/>
        <end position="224"/>
    </location>
</feature>
<keyword evidence="1" id="KW-0175">Coiled coil</keyword>
<dbReference type="EMBL" id="JAJJHW010003409">
    <property type="protein sequence ID" value="KAH8359529.1"/>
    <property type="molecule type" value="Genomic_DNA"/>
</dbReference>
<dbReference type="GO" id="GO:0000139">
    <property type="term" value="C:Golgi membrane"/>
    <property type="evidence" value="ECO:0007669"/>
    <property type="project" value="TreeGrafter"/>
</dbReference>
<dbReference type="GO" id="GO:0043001">
    <property type="term" value="P:Golgi to plasma membrane protein transport"/>
    <property type="evidence" value="ECO:0007669"/>
    <property type="project" value="InterPro"/>
</dbReference>
<dbReference type="InterPro" id="IPR027095">
    <property type="entry name" value="Golgin-45"/>
</dbReference>
<evidence type="ECO:0000256" key="1">
    <source>
        <dbReference type="SAM" id="Coils"/>
    </source>
</evidence>
<keyword evidence="3" id="KW-1185">Reference proteome</keyword>
<evidence type="ECO:0008006" key="4">
    <source>
        <dbReference type="Google" id="ProtNLM"/>
    </source>
</evidence>
<feature type="non-terminal residue" evidence="2">
    <location>
        <position position="1"/>
    </location>
</feature>
<sequence length="455" mass="50474">VAMDSKALENDVEKAHICRTSGDGMEEAEICPNTKMEQQQKVECSNKNKRPQLSRKDSTVVQEAVIARNTSAVSSNPVAAALPLPGLHTLYRRPEIVSRSLAPAMPKGELVQLKPRLVNTSEPLPEHKKVKPPKFVPYEPYPGAINPMTESQQVRQKVHRVGRNNLDIAVLADQVSTLRTQELDQRGEKVDNSGDQVADNSGELQQLKAELVKVKAERDHLQAQHKFQTQVNGELKSLLVASVGEDLQTRVNVLTEDKLQLARALLDTANNLSTHTEQIEFLANQCEVWRSKFLASSVMVEELARWKADLTHKNQMLNESTKQLLYATHQIREIQLDILKQLKFLAKIRYLNLPATDVISLSSENLNILQRMVLHSGVGIPEATLKLSSASTSPLCEAEKYAVQALEFISQPLMATDEAIRALFGQVQRPPCTLSGIATQPVGDSLATSDNQQTQ</sequence>
<dbReference type="PANTHER" id="PTHR13066:SF2">
    <property type="entry name" value="GOLGIN-45"/>
    <property type="match status" value="1"/>
</dbReference>
<accession>A0AAD4PHB5</accession>
<reference evidence="2" key="1">
    <citation type="journal article" date="2021" name="Mol. Ecol. Resour.">
        <title>Phylogenomic analyses of the genus Drosophila reveals genomic signals of climate adaptation.</title>
        <authorList>
            <person name="Li F."/>
            <person name="Rane R.V."/>
            <person name="Luria V."/>
            <person name="Xiong Z."/>
            <person name="Chen J."/>
            <person name="Li Z."/>
            <person name="Catullo R.A."/>
            <person name="Griffin P.C."/>
            <person name="Schiffer M."/>
            <person name="Pearce S."/>
            <person name="Lee S.F."/>
            <person name="McElroy K."/>
            <person name="Stocker A."/>
            <person name="Shirriffs J."/>
            <person name="Cockerell F."/>
            <person name="Coppin C."/>
            <person name="Sgro C.M."/>
            <person name="Karger A."/>
            <person name="Cain J.W."/>
            <person name="Weber J.A."/>
            <person name="Santpere G."/>
            <person name="Kirschner M.W."/>
            <person name="Hoffmann A.A."/>
            <person name="Oakeshott J.G."/>
            <person name="Zhang G."/>
        </authorList>
    </citation>
    <scope>NUCLEOTIDE SEQUENCE</scope>
    <source>
        <strain evidence="2">BGI-SZ-2011g</strain>
    </source>
</reference>
<comment type="caution">
    <text evidence="2">The sequence shown here is derived from an EMBL/GenBank/DDBJ whole genome shotgun (WGS) entry which is preliminary data.</text>
</comment>
<evidence type="ECO:0000313" key="3">
    <source>
        <dbReference type="Proteomes" id="UP001200034"/>
    </source>
</evidence>
<name>A0AAD4PHB5_9MUSC</name>
<proteinExistence type="predicted"/>
<evidence type="ECO:0000313" key="2">
    <source>
        <dbReference type="EMBL" id="KAH8359529.1"/>
    </source>
</evidence>
<dbReference type="PANTHER" id="PTHR13066">
    <property type="entry name" value="BASIC LEUCINE ZIPPER NUCLEAR FACTOR 1 BLZF1 PROTEIN"/>
    <property type="match status" value="1"/>
</dbReference>
<dbReference type="GO" id="GO:0007030">
    <property type="term" value="P:Golgi organization"/>
    <property type="evidence" value="ECO:0007669"/>
    <property type="project" value="InterPro"/>
</dbReference>
<protein>
    <recommendedName>
        <fullName evidence="4">Golgin-45</fullName>
    </recommendedName>
</protein>
<organism evidence="2 3">
    <name type="scientific">Drosophila rubida</name>
    <dbReference type="NCBI Taxonomy" id="30044"/>
    <lineage>
        <taxon>Eukaryota</taxon>
        <taxon>Metazoa</taxon>
        <taxon>Ecdysozoa</taxon>
        <taxon>Arthropoda</taxon>
        <taxon>Hexapoda</taxon>
        <taxon>Insecta</taxon>
        <taxon>Pterygota</taxon>
        <taxon>Neoptera</taxon>
        <taxon>Endopterygota</taxon>
        <taxon>Diptera</taxon>
        <taxon>Brachycera</taxon>
        <taxon>Muscomorpha</taxon>
        <taxon>Ephydroidea</taxon>
        <taxon>Drosophilidae</taxon>
        <taxon>Drosophila</taxon>
    </lineage>
</organism>
<gene>
    <name evidence="2" type="ORF">KR093_007367</name>
</gene>
<dbReference type="Proteomes" id="UP001200034">
    <property type="component" value="Unassembled WGS sequence"/>
</dbReference>
<dbReference type="AlphaFoldDB" id="A0AAD4PHB5"/>